<reference evidence="2 3" key="1">
    <citation type="submission" date="2020-07" db="EMBL/GenBank/DDBJ databases">
        <title>Sequencing the genomes of 1000 actinobacteria strains.</title>
        <authorList>
            <person name="Klenk H.-P."/>
        </authorList>
    </citation>
    <scope>NUCLEOTIDE SEQUENCE [LARGE SCALE GENOMIC DNA]</scope>
    <source>
        <strain evidence="2 3">DSM 18965</strain>
    </source>
</reference>
<dbReference type="Proteomes" id="UP000516957">
    <property type="component" value="Unassembled WGS sequence"/>
</dbReference>
<dbReference type="EMBL" id="JACCBE010000001">
    <property type="protein sequence ID" value="NYD57222.1"/>
    <property type="molecule type" value="Genomic_DNA"/>
</dbReference>
<evidence type="ECO:0000313" key="3">
    <source>
        <dbReference type="Proteomes" id="UP000516957"/>
    </source>
</evidence>
<accession>A0A7Y9F085</accession>
<evidence type="ECO:0000313" key="2">
    <source>
        <dbReference type="EMBL" id="NYD57222.1"/>
    </source>
</evidence>
<gene>
    <name evidence="2" type="ORF">BKA08_001460</name>
</gene>
<keyword evidence="1" id="KW-1133">Transmembrane helix</keyword>
<feature type="transmembrane region" description="Helical" evidence="1">
    <location>
        <begin position="78"/>
        <end position="97"/>
    </location>
</feature>
<name>A0A7Y9F085_9ACTN</name>
<keyword evidence="1" id="KW-0472">Membrane</keyword>
<evidence type="ECO:0000256" key="1">
    <source>
        <dbReference type="SAM" id="Phobius"/>
    </source>
</evidence>
<keyword evidence="3" id="KW-1185">Reference proteome</keyword>
<protein>
    <submittedName>
        <fullName evidence="2">Peptidoglycan/LPS O-acetylase OafA/YrhL</fullName>
    </submittedName>
</protein>
<proteinExistence type="predicted"/>
<dbReference type="AlphaFoldDB" id="A0A7Y9F085"/>
<sequence length="100" mass="9802">MALLVGAFVASPALPETSGQAGLVLTLFGGAVLAVLLQRDAPTLSRARSTTLTLAGGSGALLLLSTSFGLVAADAHPWVVAPAVAAAGLVLALARLADRA</sequence>
<dbReference type="RefSeq" id="WP_179615014.1">
    <property type="nucleotide sequence ID" value="NZ_CP059163.1"/>
</dbReference>
<feature type="transmembrane region" description="Helical" evidence="1">
    <location>
        <begin position="20"/>
        <end position="37"/>
    </location>
</feature>
<comment type="caution">
    <text evidence="2">The sequence shown here is derived from an EMBL/GenBank/DDBJ whole genome shotgun (WGS) entry which is preliminary data.</text>
</comment>
<keyword evidence="1" id="KW-0812">Transmembrane</keyword>
<feature type="transmembrane region" description="Helical" evidence="1">
    <location>
        <begin position="49"/>
        <end position="72"/>
    </location>
</feature>
<organism evidence="2 3">
    <name type="scientific">Nocardioides marinisabuli</name>
    <dbReference type="NCBI Taxonomy" id="419476"/>
    <lineage>
        <taxon>Bacteria</taxon>
        <taxon>Bacillati</taxon>
        <taxon>Actinomycetota</taxon>
        <taxon>Actinomycetes</taxon>
        <taxon>Propionibacteriales</taxon>
        <taxon>Nocardioidaceae</taxon>
        <taxon>Nocardioides</taxon>
    </lineage>
</organism>